<name>A0A252F631_9FIRM</name>
<dbReference type="EMBL" id="NHOC01000003">
    <property type="protein sequence ID" value="OUM21120.1"/>
    <property type="molecule type" value="Genomic_DNA"/>
</dbReference>
<comment type="caution">
    <text evidence="1">The sequence shown here is derived from an EMBL/GenBank/DDBJ whole genome shotgun (WGS) entry which is preliminary data.</text>
</comment>
<protein>
    <recommendedName>
        <fullName evidence="3">CRISPR-associated protein</fullName>
    </recommendedName>
</protein>
<sequence>MANKIILFVSILRADSKEQSYSAPNGKTYTGLQTNEAPVQYLLETHPDISEIICVVTKEAEKEAYNEAGNKLILANAWEQFRKTIIKSSGKEPTKINWYSERSFEMDILPKILEKIEANDTIYLETSGGKRDNVMYLTLLSRALTYQGVTIGQAVYSDFEKKQIKDITDQYRLFDLIGGMQDMASFGNVGKLREYLGNPAEDILIENLLSAMEVLFENITLCRTKNIDASMESFNKALKEAEKCENPLMRQLLPAFQKKFGKDKKLTIPRLIQWCVGSDMVQQALTVYTERIPAYVINKSKLLKATPEELDRVKATNAAYRDPCTIAFTDGFLKLADRKKIWREKDDDTYITTLRNLQDCMKDSPYTTAYSIKQLHQIALDYLFLKDVRNMTNHANAEVIAKDCHLKYYAENKYPDMNHINMKQLKQFIQDAIGHLVKK</sequence>
<dbReference type="Proteomes" id="UP000194903">
    <property type="component" value="Unassembled WGS sequence"/>
</dbReference>
<dbReference type="AlphaFoldDB" id="A0A252F631"/>
<evidence type="ECO:0000313" key="1">
    <source>
        <dbReference type="EMBL" id="OUM21120.1"/>
    </source>
</evidence>
<dbReference type="OrthoDB" id="1861068at2"/>
<proteinExistence type="predicted"/>
<gene>
    <name evidence="1" type="ORF">CBW42_03545</name>
</gene>
<dbReference type="RefSeq" id="WP_087017844.1">
    <property type="nucleotide sequence ID" value="NZ_NHOC01000003.1"/>
</dbReference>
<organism evidence="1 2">
    <name type="scientific">Butyricicoccus porcorum</name>
    <dbReference type="NCBI Taxonomy" id="1945634"/>
    <lineage>
        <taxon>Bacteria</taxon>
        <taxon>Bacillati</taxon>
        <taxon>Bacillota</taxon>
        <taxon>Clostridia</taxon>
        <taxon>Eubacteriales</taxon>
        <taxon>Butyricicoccaceae</taxon>
        <taxon>Butyricicoccus</taxon>
    </lineage>
</organism>
<keyword evidence="2" id="KW-1185">Reference proteome</keyword>
<reference evidence="1 2" key="1">
    <citation type="submission" date="2017-05" db="EMBL/GenBank/DDBJ databases">
        <title>Butyricicoccus porcorum sp. nov. a butyrate-producing bacterium from the swine intestinal tract.</title>
        <authorList>
            <person name="Trachsel J."/>
            <person name="Humphrey S."/>
            <person name="Allen H.K."/>
        </authorList>
    </citation>
    <scope>NUCLEOTIDE SEQUENCE [LARGE SCALE GENOMIC DNA]</scope>
    <source>
        <strain evidence="1">BB10</strain>
    </source>
</reference>
<evidence type="ECO:0008006" key="3">
    <source>
        <dbReference type="Google" id="ProtNLM"/>
    </source>
</evidence>
<evidence type="ECO:0000313" key="2">
    <source>
        <dbReference type="Proteomes" id="UP000194903"/>
    </source>
</evidence>
<accession>A0A252F631</accession>